<dbReference type="Proteomes" id="UP000191133">
    <property type="component" value="Unassembled WGS sequence"/>
</dbReference>
<dbReference type="AlphaFoldDB" id="A0A1W1H061"/>
<proteinExistence type="predicted"/>
<reference evidence="3" key="1">
    <citation type="submission" date="2016-10" db="EMBL/GenBank/DDBJ databases">
        <authorList>
            <person name="Varghese N."/>
        </authorList>
    </citation>
    <scope>NUCLEOTIDE SEQUENCE [LARGE SCALE GENOMIC DNA]</scope>
    <source>
        <strain evidence="3">92MFCol6.1</strain>
    </source>
</reference>
<gene>
    <name evidence="2" type="ORF">SAMN04488690_2715</name>
</gene>
<feature type="region of interest" description="Disordered" evidence="1">
    <location>
        <begin position="193"/>
        <end position="217"/>
    </location>
</feature>
<sequence>MQRTPTHAMPALHANNGAFPISSGIHPRMAWIHVSTKVDTHQQPHGRHPPRAAHAVTTDRGSPRSPQHSAKPGNALPFSSGIHPRMAWIHVSTKVDTHQQPRGRHPPTAAGTCRRRGGSGCGGVSRMGPRHASGGLGRTPNPGLAVCAGQRTRASGDRAYMDVLAASPATGPTPPSHGMPAFDVAVAVAVDSAGAGRSPANPPHPHLTPRSAESASA</sequence>
<organism evidence="2 3">
    <name type="scientific">Stenotrophomonas indicatrix</name>
    <dbReference type="NCBI Taxonomy" id="2045451"/>
    <lineage>
        <taxon>Bacteria</taxon>
        <taxon>Pseudomonadati</taxon>
        <taxon>Pseudomonadota</taxon>
        <taxon>Gammaproteobacteria</taxon>
        <taxon>Lysobacterales</taxon>
        <taxon>Lysobacteraceae</taxon>
        <taxon>Stenotrophomonas</taxon>
    </lineage>
</organism>
<feature type="region of interest" description="Disordered" evidence="1">
    <location>
        <begin position="94"/>
        <end position="142"/>
    </location>
</feature>
<name>A0A1W1H061_9GAMM</name>
<protein>
    <submittedName>
        <fullName evidence="2">Uncharacterized protein</fullName>
    </submittedName>
</protein>
<evidence type="ECO:0000313" key="2">
    <source>
        <dbReference type="EMBL" id="SLM24986.1"/>
    </source>
</evidence>
<feature type="region of interest" description="Disordered" evidence="1">
    <location>
        <begin position="37"/>
        <end position="76"/>
    </location>
</feature>
<evidence type="ECO:0000256" key="1">
    <source>
        <dbReference type="SAM" id="MobiDB-lite"/>
    </source>
</evidence>
<dbReference type="EMBL" id="FWEU01000003">
    <property type="protein sequence ID" value="SLM24986.1"/>
    <property type="molecule type" value="Genomic_DNA"/>
</dbReference>
<accession>A0A1W1H061</accession>
<evidence type="ECO:0000313" key="3">
    <source>
        <dbReference type="Proteomes" id="UP000191133"/>
    </source>
</evidence>